<evidence type="ECO:0000256" key="3">
    <source>
        <dbReference type="ARBA" id="ARBA00022692"/>
    </source>
</evidence>
<dbReference type="RefSeq" id="XP_001016880.2">
    <property type="nucleotide sequence ID" value="XM_001016880.2"/>
</dbReference>
<feature type="transmembrane region" description="Helical" evidence="6">
    <location>
        <begin position="141"/>
        <end position="162"/>
    </location>
</feature>
<evidence type="ECO:0000256" key="6">
    <source>
        <dbReference type="SAM" id="Phobius"/>
    </source>
</evidence>
<dbReference type="PANTHER" id="PTHR23511:SF5">
    <property type="entry name" value="MAJOR FACILITATOR-TYPE TRANSPORTER HXNZ-RELATED"/>
    <property type="match status" value="1"/>
</dbReference>
<gene>
    <name evidence="8" type="ORF">TTHERM_00491030</name>
</gene>
<dbReference type="PANTHER" id="PTHR23511">
    <property type="entry name" value="SYNAPTIC VESICLE GLYCOPROTEIN 2"/>
    <property type="match status" value="1"/>
</dbReference>
<name>Q23J69_TETTS</name>
<comment type="subcellular location">
    <subcellularLocation>
        <location evidence="1">Membrane</location>
        <topology evidence="1">Multi-pass membrane protein</topology>
    </subcellularLocation>
</comment>
<evidence type="ECO:0000256" key="5">
    <source>
        <dbReference type="ARBA" id="ARBA00023136"/>
    </source>
</evidence>
<dbReference type="SUPFAM" id="SSF103473">
    <property type="entry name" value="MFS general substrate transporter"/>
    <property type="match status" value="1"/>
</dbReference>
<dbReference type="InterPro" id="IPR020846">
    <property type="entry name" value="MFS_dom"/>
</dbReference>
<dbReference type="InterPro" id="IPR036259">
    <property type="entry name" value="MFS_trans_sf"/>
</dbReference>
<dbReference type="GeneID" id="7836915"/>
<keyword evidence="4 6" id="KW-1133">Transmembrane helix</keyword>
<dbReference type="InterPro" id="IPR005829">
    <property type="entry name" value="Sugar_transporter_CS"/>
</dbReference>
<feature type="domain" description="Major facilitator superfamily (MFS) profile" evidence="7">
    <location>
        <begin position="50"/>
        <end position="478"/>
    </location>
</feature>
<evidence type="ECO:0000256" key="2">
    <source>
        <dbReference type="ARBA" id="ARBA00022448"/>
    </source>
</evidence>
<keyword evidence="2" id="KW-0813">Transport</keyword>
<dbReference type="InParanoid" id="Q23J69"/>
<keyword evidence="3 6" id="KW-0812">Transmembrane</keyword>
<feature type="transmembrane region" description="Helical" evidence="6">
    <location>
        <begin position="450"/>
        <end position="473"/>
    </location>
</feature>
<sequence>MCNSIFYCRKTKNRIQLIMPKNNSNKNDDDQVTFDDILSKIGFGRYQIAIFVMMGFVGIADAAEAQVLSILQPMINDHWDLKTYQNSIMVSLVFTGYMIGSFTSGKISDKYGRKKPLVYASVGLFLSAILSAFAFEFISFTILRTIFGGFVGFIVPISFSVLAETTPVKQRGVILALVGIFYTFGELFVCLLAFLTLDNLKTGNWRLLLALSTIPSFLIMVLSYFFLNESPRFCLFDDKEEQAFQLIEQICQINRTQSPIDHSNKQKLILWADKMKKQSQQFEKGSIKSLFEKSFKKVTPIIWYNWFVSSFVFFGITFILPITLTKLNKNDDNGDDDLLSIFFSSLGELPTIFVCAIIVNVPFLGRKNSWAIAFAGGFIGCLLIYLELGSFTFWVSFSKLALDLAFTLSYEYTGEIYPTKIRAEGMGMAGSFSRIGSIIMPWIGNYIGDIGVFLPYFIFSICCALASLLTFLLPFETRGQSLDTFS</sequence>
<dbReference type="AlphaFoldDB" id="Q23J69"/>
<dbReference type="EMBL" id="GG662691">
    <property type="protein sequence ID" value="EAR96635.2"/>
    <property type="molecule type" value="Genomic_DNA"/>
</dbReference>
<keyword evidence="9" id="KW-1185">Reference proteome</keyword>
<feature type="transmembrane region" description="Helical" evidence="6">
    <location>
        <begin position="207"/>
        <end position="227"/>
    </location>
</feature>
<feature type="transmembrane region" description="Helical" evidence="6">
    <location>
        <begin position="48"/>
        <end position="68"/>
    </location>
</feature>
<proteinExistence type="predicted"/>
<dbReference type="STRING" id="312017.Q23J69"/>
<protein>
    <submittedName>
        <fullName evidence="8">MFS transporter</fullName>
    </submittedName>
</protein>
<dbReference type="InterPro" id="IPR005828">
    <property type="entry name" value="MFS_sugar_transport-like"/>
</dbReference>
<keyword evidence="5 6" id="KW-0472">Membrane</keyword>
<organism evidence="8 9">
    <name type="scientific">Tetrahymena thermophila (strain SB210)</name>
    <dbReference type="NCBI Taxonomy" id="312017"/>
    <lineage>
        <taxon>Eukaryota</taxon>
        <taxon>Sar</taxon>
        <taxon>Alveolata</taxon>
        <taxon>Ciliophora</taxon>
        <taxon>Intramacronucleata</taxon>
        <taxon>Oligohymenophorea</taxon>
        <taxon>Hymenostomatida</taxon>
        <taxon>Tetrahymenina</taxon>
        <taxon>Tetrahymenidae</taxon>
        <taxon>Tetrahymena</taxon>
    </lineage>
</organism>
<dbReference type="Proteomes" id="UP000009168">
    <property type="component" value="Unassembled WGS sequence"/>
</dbReference>
<dbReference type="KEGG" id="tet:TTHERM_00491030"/>
<feature type="transmembrane region" description="Helical" evidence="6">
    <location>
        <begin position="370"/>
        <end position="386"/>
    </location>
</feature>
<dbReference type="GO" id="GO:0022857">
    <property type="term" value="F:transmembrane transporter activity"/>
    <property type="evidence" value="ECO:0007669"/>
    <property type="project" value="InterPro"/>
</dbReference>
<evidence type="ECO:0000256" key="1">
    <source>
        <dbReference type="ARBA" id="ARBA00004141"/>
    </source>
</evidence>
<evidence type="ECO:0000313" key="8">
    <source>
        <dbReference type="EMBL" id="EAR96635.2"/>
    </source>
</evidence>
<dbReference type="PROSITE" id="PS00216">
    <property type="entry name" value="SUGAR_TRANSPORT_1"/>
    <property type="match status" value="1"/>
</dbReference>
<feature type="transmembrane region" description="Helical" evidence="6">
    <location>
        <begin position="342"/>
        <end position="363"/>
    </location>
</feature>
<feature type="transmembrane region" description="Helical" evidence="6">
    <location>
        <begin position="174"/>
        <end position="195"/>
    </location>
</feature>
<dbReference type="FunCoup" id="Q23J69">
    <property type="interactions" value="8"/>
</dbReference>
<feature type="transmembrane region" description="Helical" evidence="6">
    <location>
        <begin position="117"/>
        <end position="135"/>
    </location>
</feature>
<feature type="transmembrane region" description="Helical" evidence="6">
    <location>
        <begin position="88"/>
        <end position="105"/>
    </location>
</feature>
<evidence type="ECO:0000259" key="7">
    <source>
        <dbReference type="PROSITE" id="PS50850"/>
    </source>
</evidence>
<reference evidence="9" key="1">
    <citation type="journal article" date="2006" name="PLoS Biol.">
        <title>Macronuclear genome sequence of the ciliate Tetrahymena thermophila, a model eukaryote.</title>
        <authorList>
            <person name="Eisen J.A."/>
            <person name="Coyne R.S."/>
            <person name="Wu M."/>
            <person name="Wu D."/>
            <person name="Thiagarajan M."/>
            <person name="Wortman J.R."/>
            <person name="Badger J.H."/>
            <person name="Ren Q."/>
            <person name="Amedeo P."/>
            <person name="Jones K.M."/>
            <person name="Tallon L.J."/>
            <person name="Delcher A.L."/>
            <person name="Salzberg S.L."/>
            <person name="Silva J.C."/>
            <person name="Haas B.J."/>
            <person name="Majoros W.H."/>
            <person name="Farzad M."/>
            <person name="Carlton J.M."/>
            <person name="Smith R.K. Jr."/>
            <person name="Garg J."/>
            <person name="Pearlman R.E."/>
            <person name="Karrer K.M."/>
            <person name="Sun L."/>
            <person name="Manning G."/>
            <person name="Elde N.C."/>
            <person name="Turkewitz A.P."/>
            <person name="Asai D.J."/>
            <person name="Wilkes D.E."/>
            <person name="Wang Y."/>
            <person name="Cai H."/>
            <person name="Collins K."/>
            <person name="Stewart B.A."/>
            <person name="Lee S.R."/>
            <person name="Wilamowska K."/>
            <person name="Weinberg Z."/>
            <person name="Ruzzo W.L."/>
            <person name="Wloga D."/>
            <person name="Gaertig J."/>
            <person name="Frankel J."/>
            <person name="Tsao C.-C."/>
            <person name="Gorovsky M.A."/>
            <person name="Keeling P.J."/>
            <person name="Waller R.F."/>
            <person name="Patron N.J."/>
            <person name="Cherry J.M."/>
            <person name="Stover N.A."/>
            <person name="Krieger C.J."/>
            <person name="del Toro C."/>
            <person name="Ryder H.F."/>
            <person name="Williamson S.C."/>
            <person name="Barbeau R.A."/>
            <person name="Hamilton E.P."/>
            <person name="Orias E."/>
        </authorList>
    </citation>
    <scope>NUCLEOTIDE SEQUENCE [LARGE SCALE GENOMIC DNA]</scope>
    <source>
        <strain evidence="9">SB210</strain>
    </source>
</reference>
<dbReference type="Pfam" id="PF00083">
    <property type="entry name" value="Sugar_tr"/>
    <property type="match status" value="1"/>
</dbReference>
<dbReference type="eggNOG" id="KOG0253">
    <property type="taxonomic scope" value="Eukaryota"/>
</dbReference>
<accession>Q23J69</accession>
<dbReference type="GO" id="GO:0016020">
    <property type="term" value="C:membrane"/>
    <property type="evidence" value="ECO:0007669"/>
    <property type="project" value="UniProtKB-SubCell"/>
</dbReference>
<evidence type="ECO:0000313" key="9">
    <source>
        <dbReference type="Proteomes" id="UP000009168"/>
    </source>
</evidence>
<dbReference type="OrthoDB" id="311967at2759"/>
<dbReference type="PROSITE" id="PS50850">
    <property type="entry name" value="MFS"/>
    <property type="match status" value="1"/>
</dbReference>
<dbReference type="HOGENOM" id="CLU_001265_46_0_1"/>
<feature type="transmembrane region" description="Helical" evidence="6">
    <location>
        <begin position="301"/>
        <end position="322"/>
    </location>
</feature>
<dbReference type="Gene3D" id="1.20.1250.20">
    <property type="entry name" value="MFS general substrate transporter like domains"/>
    <property type="match status" value="1"/>
</dbReference>
<evidence type="ECO:0000256" key="4">
    <source>
        <dbReference type="ARBA" id="ARBA00022989"/>
    </source>
</evidence>